<gene>
    <name evidence="1" type="ORF">GGQ90_001156</name>
</gene>
<comment type="caution">
    <text evidence="1">The sequence shown here is derived from an EMBL/GenBank/DDBJ whole genome shotgun (WGS) entry which is preliminary data.</text>
</comment>
<proteinExistence type="predicted"/>
<organism evidence="1 2">
    <name type="scientific">Sphingobium scionense</name>
    <dbReference type="NCBI Taxonomy" id="1404341"/>
    <lineage>
        <taxon>Bacteria</taxon>
        <taxon>Pseudomonadati</taxon>
        <taxon>Pseudomonadota</taxon>
        <taxon>Alphaproteobacteria</taxon>
        <taxon>Sphingomonadales</taxon>
        <taxon>Sphingomonadaceae</taxon>
        <taxon>Sphingobium</taxon>
    </lineage>
</organism>
<dbReference type="SUPFAM" id="SSF56935">
    <property type="entry name" value="Porins"/>
    <property type="match status" value="1"/>
</dbReference>
<dbReference type="RefSeq" id="WP_223178109.1">
    <property type="nucleotide sequence ID" value="NZ_JACIEU010000004.1"/>
</dbReference>
<reference evidence="1 2" key="1">
    <citation type="submission" date="2020-08" db="EMBL/GenBank/DDBJ databases">
        <title>Genomic Encyclopedia of Type Strains, Phase IV (KMG-IV): sequencing the most valuable type-strain genomes for metagenomic binning, comparative biology and taxonomic classification.</title>
        <authorList>
            <person name="Goeker M."/>
        </authorList>
    </citation>
    <scope>NUCLEOTIDE SEQUENCE [LARGE SCALE GENOMIC DNA]</scope>
    <source>
        <strain evidence="1 2">DSM 19371</strain>
    </source>
</reference>
<evidence type="ECO:0008006" key="3">
    <source>
        <dbReference type="Google" id="ProtNLM"/>
    </source>
</evidence>
<dbReference type="Proteomes" id="UP000590524">
    <property type="component" value="Unassembled WGS sequence"/>
</dbReference>
<keyword evidence="2" id="KW-1185">Reference proteome</keyword>
<dbReference type="AlphaFoldDB" id="A0A7W6PTI7"/>
<sequence length="415" mass="46199">MRLDNTLNPRLRAPACAPAANDFSWPHAAAIAALGGAILFTGAPSKAHAQDDDKRIDTLGLHLTAGLDLLYDDNVYRVDDRVEDPTGDLIVTPSIEATYAHPIGRHDIQIRAKAGYDQFVSEAQRSKLRLDAEARATIRFGATCAITPRASYRQQRADYGDINAATENLQRYSTLGADLSCERPGFFPVAGYQHDTTRNADDFDYADQDSDSFKVGLGYNKPSFGTLTTYYERTVSDRRTLGIKNRINAYGLRFQRSVTPITQIDADLQWLDVSSDSAAVGSYNGMGWDVRLSTSIIPRVKLTASTARDIMNDSLIASGFAIRSSYRIEGEFAISELTSAGLYADWQRRKFRQDAALRPFSIEADRNRQFGATLKRKLTDRFDLSLDAQHYRRRTDTDVSNYSGTQVTLSALLRF</sequence>
<dbReference type="EMBL" id="JACIEU010000004">
    <property type="protein sequence ID" value="MBB4147385.1"/>
    <property type="molecule type" value="Genomic_DNA"/>
</dbReference>
<accession>A0A7W6PTI7</accession>
<evidence type="ECO:0000313" key="1">
    <source>
        <dbReference type="EMBL" id="MBB4147385.1"/>
    </source>
</evidence>
<protein>
    <recommendedName>
        <fullName evidence="3">Gellan polysaccharide biosynthesis protein GelF</fullName>
    </recommendedName>
</protein>
<name>A0A7W6PTI7_9SPHN</name>
<evidence type="ECO:0000313" key="2">
    <source>
        <dbReference type="Proteomes" id="UP000590524"/>
    </source>
</evidence>